<evidence type="ECO:0000313" key="2">
    <source>
        <dbReference type="Proteomes" id="UP000271678"/>
    </source>
</evidence>
<reference evidence="1 2" key="1">
    <citation type="submission" date="2018-11" db="EMBL/GenBank/DDBJ databases">
        <title>Draft genome of Simplicispira Flexivirga sp. BO-16.</title>
        <authorList>
            <person name="Im W.T."/>
        </authorList>
    </citation>
    <scope>NUCLEOTIDE SEQUENCE [LARGE SCALE GENOMIC DNA]</scope>
    <source>
        <strain evidence="1 2">BO-16</strain>
    </source>
</reference>
<sequence>MIVLDANVVIGFLDANVVIGFLDATNAQHARAVKLLGRFEGEPFVMHEITVAEVLAGPAWPTAGLGSGSGRAWCRWASGGPDG</sequence>
<dbReference type="Proteomes" id="UP000271678">
    <property type="component" value="Unassembled WGS sequence"/>
</dbReference>
<dbReference type="InterPro" id="IPR029060">
    <property type="entry name" value="PIN-like_dom_sf"/>
</dbReference>
<dbReference type="AlphaFoldDB" id="A0A3M9M6I1"/>
<proteinExistence type="predicted"/>
<organism evidence="1 2">
    <name type="scientific">Flexivirga caeni</name>
    <dbReference type="NCBI Taxonomy" id="2294115"/>
    <lineage>
        <taxon>Bacteria</taxon>
        <taxon>Bacillati</taxon>
        <taxon>Actinomycetota</taxon>
        <taxon>Actinomycetes</taxon>
        <taxon>Micrococcales</taxon>
        <taxon>Dermacoccaceae</taxon>
        <taxon>Flexivirga</taxon>
    </lineage>
</organism>
<dbReference type="OrthoDB" id="3696351at2"/>
<accession>A0A3M9M6I1</accession>
<gene>
    <name evidence="1" type="ORF">EFY87_12920</name>
</gene>
<dbReference type="RefSeq" id="WP_123271890.1">
    <property type="nucleotide sequence ID" value="NZ_RJJQ01000012.1"/>
</dbReference>
<evidence type="ECO:0000313" key="1">
    <source>
        <dbReference type="EMBL" id="RNI21171.1"/>
    </source>
</evidence>
<comment type="caution">
    <text evidence="1">The sequence shown here is derived from an EMBL/GenBank/DDBJ whole genome shotgun (WGS) entry which is preliminary data.</text>
</comment>
<keyword evidence="2" id="KW-1185">Reference proteome</keyword>
<dbReference type="SUPFAM" id="SSF88723">
    <property type="entry name" value="PIN domain-like"/>
    <property type="match status" value="1"/>
</dbReference>
<dbReference type="EMBL" id="RJJQ01000012">
    <property type="protein sequence ID" value="RNI21171.1"/>
    <property type="molecule type" value="Genomic_DNA"/>
</dbReference>
<name>A0A3M9M6I1_9MICO</name>
<protein>
    <submittedName>
        <fullName evidence="1">Type II toxin-antitoxin system VapC family toxin</fullName>
    </submittedName>
</protein>